<dbReference type="PROSITE" id="PS51819">
    <property type="entry name" value="VOC"/>
    <property type="match status" value="1"/>
</dbReference>
<dbReference type="Pfam" id="PF00903">
    <property type="entry name" value="Glyoxalase"/>
    <property type="match status" value="1"/>
</dbReference>
<dbReference type="RefSeq" id="WP_050350163.1">
    <property type="nucleotide sequence ID" value="NZ_CP073011.1"/>
</dbReference>
<organism evidence="2 3">
    <name type="scientific">Virgibacillus pantothenticus</name>
    <dbReference type="NCBI Taxonomy" id="1473"/>
    <lineage>
        <taxon>Bacteria</taxon>
        <taxon>Bacillati</taxon>
        <taxon>Bacillota</taxon>
        <taxon>Bacilli</taxon>
        <taxon>Bacillales</taxon>
        <taxon>Bacillaceae</taxon>
        <taxon>Virgibacillus</taxon>
    </lineage>
</organism>
<protein>
    <submittedName>
        <fullName evidence="2">Glyoxalase</fullName>
    </submittedName>
</protein>
<dbReference type="AlphaFoldDB" id="A0A0L0QTH3"/>
<dbReference type="PATRIC" id="fig|1473.5.peg.3639"/>
<evidence type="ECO:0000313" key="3">
    <source>
        <dbReference type="Proteomes" id="UP000036780"/>
    </source>
</evidence>
<dbReference type="GeneID" id="66869611"/>
<dbReference type="InterPro" id="IPR037523">
    <property type="entry name" value="VOC_core"/>
</dbReference>
<dbReference type="Gene3D" id="3.10.180.10">
    <property type="entry name" value="2,3-Dihydroxybiphenyl 1,2-Dioxygenase, domain 1"/>
    <property type="match status" value="1"/>
</dbReference>
<comment type="caution">
    <text evidence="2">The sequence shown here is derived from an EMBL/GenBank/DDBJ whole genome shotgun (WGS) entry which is preliminary data.</text>
</comment>
<dbReference type="PANTHER" id="PTHR39175">
    <property type="entry name" value="FAMILY PROTEIN, PUTATIVE (AFU_ORTHOLOGUE AFUA_3G15060)-RELATED"/>
    <property type="match status" value="1"/>
</dbReference>
<accession>A0A0L0QTH3</accession>
<dbReference type="EMBL" id="LGTO01000004">
    <property type="protein sequence ID" value="KNE21884.1"/>
    <property type="molecule type" value="Genomic_DNA"/>
</dbReference>
<dbReference type="Proteomes" id="UP000036780">
    <property type="component" value="Unassembled WGS sequence"/>
</dbReference>
<dbReference type="SUPFAM" id="SSF54593">
    <property type="entry name" value="Glyoxalase/Bleomycin resistance protein/Dihydroxybiphenyl dioxygenase"/>
    <property type="match status" value="1"/>
</dbReference>
<name>A0A0L0QTH3_VIRPA</name>
<evidence type="ECO:0000313" key="2">
    <source>
        <dbReference type="EMBL" id="KNE21884.1"/>
    </source>
</evidence>
<sequence>MAFYYEKLDHVQLAAPKDQEQTAKDFYVTFLGFQEIAKPQALQKNGGIWVQSGDVHLHIGVEEDFTPAKKAHPAIYVRNLVELKKHVRDHGVPIVEDERLPGFQRFYIFDPFGNRLEFLEKR</sequence>
<evidence type="ECO:0000259" key="1">
    <source>
        <dbReference type="PROSITE" id="PS51819"/>
    </source>
</evidence>
<feature type="domain" description="VOC" evidence="1">
    <location>
        <begin position="7"/>
        <end position="121"/>
    </location>
</feature>
<gene>
    <name evidence="2" type="ORF">AFK71_03490</name>
</gene>
<proteinExistence type="predicted"/>
<dbReference type="InterPro" id="IPR029068">
    <property type="entry name" value="Glyas_Bleomycin-R_OHBP_Dase"/>
</dbReference>
<dbReference type="OrthoDB" id="9813630at2"/>
<reference evidence="3" key="1">
    <citation type="submission" date="2015-07" db="EMBL/GenBank/DDBJ databases">
        <title>Fjat-10053 dsm26.</title>
        <authorList>
            <person name="Liu B."/>
            <person name="Wang J."/>
            <person name="Zhu Y."/>
            <person name="Liu G."/>
            <person name="Chen Q."/>
            <person name="Chen Z."/>
            <person name="Lan J."/>
            <person name="Che J."/>
            <person name="Ge C."/>
            <person name="Shi H."/>
            <person name="Pan Z."/>
            <person name="Liu X."/>
        </authorList>
    </citation>
    <scope>NUCLEOTIDE SEQUENCE [LARGE SCALE GENOMIC DNA]</scope>
    <source>
        <strain evidence="3">DSM 26</strain>
    </source>
</reference>
<dbReference type="InterPro" id="IPR004360">
    <property type="entry name" value="Glyas_Fos-R_dOase_dom"/>
</dbReference>
<dbReference type="PANTHER" id="PTHR39175:SF1">
    <property type="entry name" value="FAMILY PROTEIN, PUTATIVE (AFU_ORTHOLOGUE AFUA_3G15060)-RELATED"/>
    <property type="match status" value="1"/>
</dbReference>
<keyword evidence="3" id="KW-1185">Reference proteome</keyword>